<dbReference type="EMBL" id="QGLD01000016">
    <property type="protein sequence ID" value="RAL70120.1"/>
    <property type="molecule type" value="Genomic_DNA"/>
</dbReference>
<proteinExistence type="predicted"/>
<protein>
    <submittedName>
        <fullName evidence="2">Uncharacterized protein</fullName>
    </submittedName>
</protein>
<evidence type="ECO:0000313" key="3">
    <source>
        <dbReference type="Proteomes" id="UP000248786"/>
    </source>
</evidence>
<comment type="caution">
    <text evidence="2">The sequence shown here is derived from an EMBL/GenBank/DDBJ whole genome shotgun (WGS) entry which is preliminary data.</text>
</comment>
<dbReference type="Proteomes" id="UP000249146">
    <property type="component" value="Unassembled WGS sequence"/>
</dbReference>
<accession>A0A328ENA3</accession>
<name>A0A328ENA3_9CHLR</name>
<dbReference type="InterPro" id="IPR036598">
    <property type="entry name" value="GOLD_dom_sf"/>
</dbReference>
<reference evidence="3 4" key="1">
    <citation type="submission" date="2018-05" db="EMBL/GenBank/DDBJ databases">
        <title>Draft genome sequences of Dehalococcoides mccartyi strains RC and KS.</title>
        <authorList>
            <person name="Higgins S.A."/>
            <person name="Padilla-Crespo E."/>
            <person name="Loeffler F.E."/>
        </authorList>
    </citation>
    <scope>NUCLEOTIDE SEQUENCE [LARGE SCALE GENOMIC DNA]</scope>
    <source>
        <strain evidence="2 3">KS</strain>
        <strain evidence="1 4">RC</strain>
    </source>
</reference>
<evidence type="ECO:0000313" key="4">
    <source>
        <dbReference type="Proteomes" id="UP000249146"/>
    </source>
</evidence>
<organism evidence="2 3">
    <name type="scientific">Dehalococcoides mccartyi</name>
    <dbReference type="NCBI Taxonomy" id="61435"/>
    <lineage>
        <taxon>Bacteria</taxon>
        <taxon>Bacillati</taxon>
        <taxon>Chloroflexota</taxon>
        <taxon>Dehalococcoidia</taxon>
        <taxon>Dehalococcoidales</taxon>
        <taxon>Dehalococcoidaceae</taxon>
        <taxon>Dehalococcoides</taxon>
    </lineage>
</organism>
<dbReference type="Proteomes" id="UP000248786">
    <property type="component" value="Unassembled WGS sequence"/>
</dbReference>
<dbReference type="SUPFAM" id="SSF101576">
    <property type="entry name" value="Supernatant protein factor (SPF), C-terminal domain"/>
    <property type="match status" value="1"/>
</dbReference>
<gene>
    <name evidence="2" type="ORF">C1G86_1445</name>
    <name evidence="1" type="ORF">C1G87_1408</name>
</gene>
<evidence type="ECO:0000313" key="1">
    <source>
        <dbReference type="EMBL" id="RAL68934.1"/>
    </source>
</evidence>
<sequence>MSLADKTITVQANSYYRQQFSIFSVMQNTQVISSFYASGGAGNDIRLLILDNTAFVNWSNGHSVSSYYDSGKLTTLSFNLNLPTGTYYLVLDNTFSIISSKQVKVQVGLEWQEYQ</sequence>
<dbReference type="EMBL" id="QGLC01000018">
    <property type="protein sequence ID" value="RAL68934.1"/>
    <property type="molecule type" value="Genomic_DNA"/>
</dbReference>
<dbReference type="AlphaFoldDB" id="A0A328ENA3"/>
<evidence type="ECO:0000313" key="2">
    <source>
        <dbReference type="EMBL" id="RAL70120.1"/>
    </source>
</evidence>